<comment type="caution">
    <text evidence="4">The sequence shown here is derived from an EMBL/GenBank/DDBJ whole genome shotgun (WGS) entry which is preliminary data.</text>
</comment>
<dbReference type="InterPro" id="IPR058852">
    <property type="entry name" value="HTH_77"/>
</dbReference>
<evidence type="ECO:0000259" key="3">
    <source>
        <dbReference type="Pfam" id="PF25872"/>
    </source>
</evidence>
<evidence type="ECO:0000313" key="5">
    <source>
        <dbReference type="Proteomes" id="UP000735541"/>
    </source>
</evidence>
<dbReference type="Gene3D" id="1.25.40.10">
    <property type="entry name" value="Tetratricopeptide repeat domain"/>
    <property type="match status" value="2"/>
</dbReference>
<dbReference type="InterPro" id="IPR027417">
    <property type="entry name" value="P-loop_NTPase"/>
</dbReference>
<feature type="domain" description="Winged helix-turn-helix" evidence="3">
    <location>
        <begin position="279"/>
        <end position="347"/>
    </location>
</feature>
<keyword evidence="5" id="KW-1185">Reference proteome</keyword>
<accession>A0ABS6TZN3</accession>
<feature type="compositionally biased region" description="Pro residues" evidence="1">
    <location>
        <begin position="1"/>
        <end position="10"/>
    </location>
</feature>
<dbReference type="PANTHER" id="PTHR47691:SF3">
    <property type="entry name" value="HTH-TYPE TRANSCRIPTIONAL REGULATOR RV0890C-RELATED"/>
    <property type="match status" value="1"/>
</dbReference>
<dbReference type="Pfam" id="PF25872">
    <property type="entry name" value="HTH_77"/>
    <property type="match status" value="1"/>
</dbReference>
<name>A0ABS6TZN3_STRHA</name>
<evidence type="ECO:0000256" key="1">
    <source>
        <dbReference type="SAM" id="MobiDB-lite"/>
    </source>
</evidence>
<sequence length="759" mass="82035">MRHPQHPSPLPDDAESPSARGRGNLPAELDAFVGRVAELARLEALLRESRLVTLAGGAGIGKTRCATRIAARVEKRYCDGVRIAGLSAVREPALLDHAVAEAVGLTDHTRRPPRTALLEYCAERQLLLVIDGFEHLAEACAGLVRELLLRAPGLTVLAAGRCPLRVEGEHTFTLAPMTDEDAVELFARRTRAVRPGFTLTGTDRDTARDLCRRLDGIPLAVELAAGRMRALSMEQVLHRLDDRFRLLTGGGRGALPRHQTLRTAVGWSHELCAPGHRLLWARLSVFAGSFDLEAAEYVCGGRGLPAESVLDVLDDLLAQSVVMREDTGAAGRYRLLDTVREYGAQWLEAAGDTGRMRRRHRDWFLGLATWCELDWFGPRQAEAAARVDRELPNLRRAMEYSMESPEEVRLAQHLAGALWFYWAGCGRLAEGRHWLENVLEEESGHDTSRLKALWVLGYVAVLQGDPAGAVPALLECREAGELSGDAAAVAYAVHRTGCLALVTDDLPRARRLLGEALDRYQEAGELNSTVLMARVELAMAVAFEGDLDEAARICQEVREICEDHGERWTLAYALYVLAYTALHHGHGGRARRMLRECLTIAHTFHDLLGTVLSLELLALVTAVEGDAAEGAVLQGAAERIWPSVGLPLFGSVHYGRPRTRCAELAREALGGERYEAARSAGRRLEAEDAVARAVGARVPGGRDGGQTPRGAGAGAVGAEADGGETGGGETDSGEDGEGAGPDARRPATSRTTGRGGPEL</sequence>
<dbReference type="SUPFAM" id="SSF52540">
    <property type="entry name" value="P-loop containing nucleoside triphosphate hydrolases"/>
    <property type="match status" value="1"/>
</dbReference>
<proteinExistence type="predicted"/>
<gene>
    <name evidence="4" type="ORF">STHAL_30305</name>
</gene>
<dbReference type="SUPFAM" id="SSF48452">
    <property type="entry name" value="TPR-like"/>
    <property type="match status" value="1"/>
</dbReference>
<evidence type="ECO:0000259" key="2">
    <source>
        <dbReference type="Pfam" id="PF13401"/>
    </source>
</evidence>
<feature type="domain" description="ORC1/DEAH AAA+ ATPase" evidence="2">
    <location>
        <begin position="49"/>
        <end position="147"/>
    </location>
</feature>
<protein>
    <submittedName>
        <fullName evidence="4">Regulator</fullName>
    </submittedName>
</protein>
<organism evidence="4 5">
    <name type="scientific">Streptomyces halstedii</name>
    <dbReference type="NCBI Taxonomy" id="1944"/>
    <lineage>
        <taxon>Bacteria</taxon>
        <taxon>Bacillati</taxon>
        <taxon>Actinomycetota</taxon>
        <taxon>Actinomycetes</taxon>
        <taxon>Kitasatosporales</taxon>
        <taxon>Streptomycetaceae</taxon>
        <taxon>Streptomyces</taxon>
    </lineage>
</organism>
<feature type="region of interest" description="Disordered" evidence="1">
    <location>
        <begin position="1"/>
        <end position="23"/>
    </location>
</feature>
<dbReference type="EMBL" id="JAHUVW010000003">
    <property type="protein sequence ID" value="MBV7673747.1"/>
    <property type="molecule type" value="Genomic_DNA"/>
</dbReference>
<dbReference type="Proteomes" id="UP000735541">
    <property type="component" value="Unassembled WGS sequence"/>
</dbReference>
<dbReference type="InterPro" id="IPR049945">
    <property type="entry name" value="AAA_22"/>
</dbReference>
<evidence type="ECO:0000313" key="4">
    <source>
        <dbReference type="EMBL" id="MBV7673747.1"/>
    </source>
</evidence>
<dbReference type="InterPro" id="IPR011990">
    <property type="entry name" value="TPR-like_helical_dom_sf"/>
</dbReference>
<dbReference type="Pfam" id="PF13401">
    <property type="entry name" value="AAA_22"/>
    <property type="match status" value="1"/>
</dbReference>
<reference evidence="4 5" key="1">
    <citation type="submission" date="2021-07" db="EMBL/GenBank/DDBJ databases">
        <title>Sequencing Streptomyces halstedii LGO-A4 genome an citrus endophytic actinomycete.</title>
        <authorList>
            <person name="Samborskyy M."/>
            <person name="Scott N."/>
            <person name="Deglau R."/>
            <person name="Dickens S."/>
            <person name="Oliveira L.G."/>
        </authorList>
    </citation>
    <scope>NUCLEOTIDE SEQUENCE [LARGE SCALE GENOMIC DNA]</scope>
    <source>
        <strain evidence="4 5">LGO-A4</strain>
    </source>
</reference>
<dbReference type="RefSeq" id="WP_228873421.1">
    <property type="nucleotide sequence ID" value="NZ_JAHUVW010000003.1"/>
</dbReference>
<feature type="region of interest" description="Disordered" evidence="1">
    <location>
        <begin position="696"/>
        <end position="759"/>
    </location>
</feature>
<dbReference type="PANTHER" id="PTHR47691">
    <property type="entry name" value="REGULATOR-RELATED"/>
    <property type="match status" value="1"/>
</dbReference>
<dbReference type="Gene3D" id="3.40.50.300">
    <property type="entry name" value="P-loop containing nucleotide triphosphate hydrolases"/>
    <property type="match status" value="1"/>
</dbReference>